<sequence>MKLSRVERLIISNQFKILEKLYPEEKEYYEVDRKAIEEGYEIHYEEIIGNVISEDELSEEAAREVLNILSMYRAITFSYKKLTEEEKLEIDKKYDVKFEGFDANDPEEIKLLMYTRYFIIDKDRFQELVYNAEYPDFNSHSPKLDTYRKMLTLFKSYNNSNLSKEQIIKLLGVY</sequence>
<dbReference type="AlphaFoldDB" id="A0ABD7X3L0"/>
<name>A0ABD7X3L0_PRIAR</name>
<proteinExistence type="predicted"/>
<dbReference type="InterPro" id="IPR023145">
    <property type="entry name" value="YfbU_helix-hairpin_sf"/>
</dbReference>
<dbReference type="Gene3D" id="1.10.3190.10">
    <property type="entry name" value="yfbu gene product, domain 2"/>
    <property type="match status" value="1"/>
</dbReference>
<dbReference type="Pfam" id="PF03887">
    <property type="entry name" value="YfbU"/>
    <property type="match status" value="1"/>
</dbReference>
<evidence type="ECO:0000313" key="2">
    <source>
        <dbReference type="Proteomes" id="UP001220217"/>
    </source>
</evidence>
<dbReference type="Gene3D" id="1.10.287.680">
    <property type="entry name" value="Helix hairpin bin"/>
    <property type="match status" value="1"/>
</dbReference>
<reference evidence="1 2" key="1">
    <citation type="submission" date="2023-02" db="EMBL/GenBank/DDBJ databases">
        <title>Complete genome sequence of Priestia aryabhattai G5MAi6, a methanol-tolerant strain isolated from tap water in Hong Kong.</title>
        <authorList>
            <person name="Leung K.M."/>
            <person name="Lai G.K.K."/>
            <person name="Griffin S.D.J."/>
        </authorList>
    </citation>
    <scope>NUCLEOTIDE SEQUENCE [LARGE SCALE GENOMIC DNA]</scope>
    <source>
        <strain evidence="1 2">G5MAi6</strain>
    </source>
</reference>
<dbReference type="NCBIfam" id="NF003936">
    <property type="entry name" value="PRK05445.1"/>
    <property type="match status" value="1"/>
</dbReference>
<gene>
    <name evidence="1" type="ORF">PWO00_12945</name>
</gene>
<dbReference type="InterPro" id="IPR023146">
    <property type="entry name" value="YfbU_alpha-helical_sf"/>
</dbReference>
<dbReference type="EMBL" id="CP118718">
    <property type="protein sequence ID" value="WEA46827.1"/>
    <property type="molecule type" value="Genomic_DNA"/>
</dbReference>
<protein>
    <submittedName>
        <fullName evidence="1">YfbU family protein</fullName>
    </submittedName>
</protein>
<evidence type="ECO:0000313" key="1">
    <source>
        <dbReference type="EMBL" id="WEA46827.1"/>
    </source>
</evidence>
<dbReference type="RefSeq" id="WP_275037520.1">
    <property type="nucleotide sequence ID" value="NZ_CP118718.1"/>
</dbReference>
<dbReference type="InterPro" id="IPR005587">
    <property type="entry name" value="UPF0304_YfbU"/>
</dbReference>
<accession>A0ABD7X3L0</accession>
<dbReference type="Proteomes" id="UP001220217">
    <property type="component" value="Chromosome"/>
</dbReference>
<dbReference type="SUPFAM" id="SSF116960">
    <property type="entry name" value="YfbU-like"/>
    <property type="match status" value="1"/>
</dbReference>
<organism evidence="1 2">
    <name type="scientific">Priestia aryabhattai</name>
    <name type="common">Bacillus aryabhattai</name>
    <dbReference type="NCBI Taxonomy" id="412384"/>
    <lineage>
        <taxon>Bacteria</taxon>
        <taxon>Bacillati</taxon>
        <taxon>Bacillota</taxon>
        <taxon>Bacilli</taxon>
        <taxon>Bacillales</taxon>
        <taxon>Bacillaceae</taxon>
        <taxon>Priestia</taxon>
    </lineage>
</organism>